<name>A0A6J1DM43_MOMCH</name>
<evidence type="ECO:0000313" key="4">
    <source>
        <dbReference type="RefSeq" id="XP_022154444.1"/>
    </source>
</evidence>
<dbReference type="RefSeq" id="XP_022154444.1">
    <property type="nucleotide sequence ID" value="XM_022298752.1"/>
</dbReference>
<dbReference type="GO" id="GO:0009834">
    <property type="term" value="P:plant-type secondary cell wall biogenesis"/>
    <property type="evidence" value="ECO:0007669"/>
    <property type="project" value="InterPro"/>
</dbReference>
<dbReference type="InterPro" id="IPR044950">
    <property type="entry name" value="TED6/7"/>
</dbReference>
<feature type="transmembrane region" description="Helical" evidence="2">
    <location>
        <begin position="12"/>
        <end position="37"/>
    </location>
</feature>
<gene>
    <name evidence="4" type="primary">LOC111021715</name>
</gene>
<evidence type="ECO:0000256" key="2">
    <source>
        <dbReference type="SAM" id="Phobius"/>
    </source>
</evidence>
<dbReference type="Proteomes" id="UP000504603">
    <property type="component" value="Unplaced"/>
</dbReference>
<dbReference type="AlphaFoldDB" id="A0A6J1DM43"/>
<dbReference type="GeneID" id="111021715"/>
<sequence>MAAQNGHPAVIVIVFISLGACFFFFALVPAAICCFIIKKKKKKSCGHQEVAEVIHVDGHRKIHEAAAGGGGGHGPQAVVVTIEDEVCIDEVMKKKEHGVGHGLLHGKHEVGGNSSSMEVAPSS</sequence>
<keyword evidence="2" id="KW-0812">Transmembrane</keyword>
<organism evidence="3 4">
    <name type="scientific">Momordica charantia</name>
    <name type="common">Bitter gourd</name>
    <name type="synonym">Balsam pear</name>
    <dbReference type="NCBI Taxonomy" id="3673"/>
    <lineage>
        <taxon>Eukaryota</taxon>
        <taxon>Viridiplantae</taxon>
        <taxon>Streptophyta</taxon>
        <taxon>Embryophyta</taxon>
        <taxon>Tracheophyta</taxon>
        <taxon>Spermatophyta</taxon>
        <taxon>Magnoliopsida</taxon>
        <taxon>eudicotyledons</taxon>
        <taxon>Gunneridae</taxon>
        <taxon>Pentapetalae</taxon>
        <taxon>rosids</taxon>
        <taxon>fabids</taxon>
        <taxon>Cucurbitales</taxon>
        <taxon>Cucurbitaceae</taxon>
        <taxon>Momordiceae</taxon>
        <taxon>Momordica</taxon>
    </lineage>
</organism>
<evidence type="ECO:0000256" key="1">
    <source>
        <dbReference type="SAM" id="MobiDB-lite"/>
    </source>
</evidence>
<reference evidence="4" key="1">
    <citation type="submission" date="2025-08" db="UniProtKB">
        <authorList>
            <consortium name="RefSeq"/>
        </authorList>
    </citation>
    <scope>IDENTIFICATION</scope>
    <source>
        <strain evidence="4">OHB3-1</strain>
    </source>
</reference>
<keyword evidence="2" id="KW-1133">Transmembrane helix</keyword>
<accession>A0A6J1DM43</accession>
<feature type="region of interest" description="Disordered" evidence="1">
    <location>
        <begin position="103"/>
        <end position="123"/>
    </location>
</feature>
<dbReference type="PANTHER" id="PTHR35697:SF10">
    <property type="entry name" value="PROTEIN TRACHEARY ELEMENT DIFFERENTIATION-RELATED 6"/>
    <property type="match status" value="1"/>
</dbReference>
<dbReference type="KEGG" id="mcha:111021715"/>
<dbReference type="OrthoDB" id="785473at2759"/>
<evidence type="ECO:0000313" key="3">
    <source>
        <dbReference type="Proteomes" id="UP000504603"/>
    </source>
</evidence>
<dbReference type="PANTHER" id="PTHR35697">
    <property type="entry name" value="OS08G0108300 PROTEIN"/>
    <property type="match status" value="1"/>
</dbReference>
<feature type="compositionally biased region" description="Polar residues" evidence="1">
    <location>
        <begin position="113"/>
        <end position="123"/>
    </location>
</feature>
<protein>
    <submittedName>
        <fullName evidence="4">Uncharacterized protein LOC111021715</fullName>
    </submittedName>
</protein>
<keyword evidence="3" id="KW-1185">Reference proteome</keyword>
<keyword evidence="2" id="KW-0472">Membrane</keyword>
<proteinExistence type="predicted"/>